<dbReference type="AlphaFoldDB" id="A0A3N4YRU1"/>
<keyword evidence="3" id="KW-1185">Reference proteome</keyword>
<organism evidence="2 3">
    <name type="scientific">Myceligenerans xiligouense</name>
    <dbReference type="NCBI Taxonomy" id="253184"/>
    <lineage>
        <taxon>Bacteria</taxon>
        <taxon>Bacillati</taxon>
        <taxon>Actinomycetota</taxon>
        <taxon>Actinomycetes</taxon>
        <taxon>Micrococcales</taxon>
        <taxon>Promicromonosporaceae</taxon>
        <taxon>Myceligenerans</taxon>
    </lineage>
</organism>
<name>A0A3N4YRU1_9MICO</name>
<reference evidence="2 3" key="1">
    <citation type="submission" date="2018-11" db="EMBL/GenBank/DDBJ databases">
        <title>Sequencing the genomes of 1000 actinobacteria strains.</title>
        <authorList>
            <person name="Klenk H.-P."/>
        </authorList>
    </citation>
    <scope>NUCLEOTIDE SEQUENCE [LARGE SCALE GENOMIC DNA]</scope>
    <source>
        <strain evidence="2 3">DSM 15700</strain>
    </source>
</reference>
<dbReference type="InterPro" id="IPR036457">
    <property type="entry name" value="PPM-type-like_dom_sf"/>
</dbReference>
<feature type="domain" description="PPM-type phosphatase" evidence="1">
    <location>
        <begin position="10"/>
        <end position="242"/>
    </location>
</feature>
<dbReference type="PROSITE" id="PS51746">
    <property type="entry name" value="PPM_2"/>
    <property type="match status" value="1"/>
</dbReference>
<gene>
    <name evidence="2" type="ORF">EDD34_3606</name>
</gene>
<evidence type="ECO:0000259" key="1">
    <source>
        <dbReference type="PROSITE" id="PS51746"/>
    </source>
</evidence>
<dbReference type="Proteomes" id="UP000280501">
    <property type="component" value="Unassembled WGS sequence"/>
</dbReference>
<dbReference type="InterPro" id="IPR015655">
    <property type="entry name" value="PP2C"/>
</dbReference>
<dbReference type="CDD" id="cd00143">
    <property type="entry name" value="PP2Cc"/>
    <property type="match status" value="1"/>
</dbReference>
<dbReference type="PANTHER" id="PTHR47992">
    <property type="entry name" value="PROTEIN PHOSPHATASE"/>
    <property type="match status" value="1"/>
</dbReference>
<dbReference type="SMART" id="SM00331">
    <property type="entry name" value="PP2C_SIG"/>
    <property type="match status" value="1"/>
</dbReference>
<dbReference type="SMART" id="SM00332">
    <property type="entry name" value="PP2Cc"/>
    <property type="match status" value="1"/>
</dbReference>
<comment type="caution">
    <text evidence="2">The sequence shown here is derived from an EMBL/GenBank/DDBJ whole genome shotgun (WGS) entry which is preliminary data.</text>
</comment>
<dbReference type="Pfam" id="PF13672">
    <property type="entry name" value="PP2C_2"/>
    <property type="match status" value="1"/>
</dbReference>
<evidence type="ECO:0000313" key="3">
    <source>
        <dbReference type="Proteomes" id="UP000280501"/>
    </source>
</evidence>
<evidence type="ECO:0000313" key="2">
    <source>
        <dbReference type="EMBL" id="RPF22927.1"/>
    </source>
</evidence>
<sequence>MSSDNRPSLMWGAASDRGRRRKINEDAYLAENGVFLVADGMGGHDAGDIASATALGALSFLLEAETIEPELVDVLVDVAQKEVRAIETGPKGRGAGTTLTGAVLAYVDGAPYWLVVNVGDSRTYLLSNGELEQMSVDHSEVQELVDAGMLTAEEARHHPRRNVITRALGGPDEADADFRYVPVEAHERILVCSDGLTAELDDEQIREILLAIPDPGNAAQELVDRALEAGGRDNVTVLVVDVTGVPHDTDGVTAEREHDVVPGGRRLMEDTQPRSGG</sequence>
<protein>
    <submittedName>
        <fullName evidence="2">Protein phosphatase</fullName>
    </submittedName>
</protein>
<dbReference type="Gene3D" id="3.60.40.10">
    <property type="entry name" value="PPM-type phosphatase domain"/>
    <property type="match status" value="1"/>
</dbReference>
<proteinExistence type="predicted"/>
<dbReference type="GO" id="GO:0004722">
    <property type="term" value="F:protein serine/threonine phosphatase activity"/>
    <property type="evidence" value="ECO:0007669"/>
    <property type="project" value="InterPro"/>
</dbReference>
<dbReference type="RefSeq" id="WP_246012548.1">
    <property type="nucleotide sequence ID" value="NZ_RKQZ01000001.1"/>
</dbReference>
<accession>A0A3N4YRU1</accession>
<dbReference type="EMBL" id="RKQZ01000001">
    <property type="protein sequence ID" value="RPF22927.1"/>
    <property type="molecule type" value="Genomic_DNA"/>
</dbReference>
<dbReference type="InterPro" id="IPR001932">
    <property type="entry name" value="PPM-type_phosphatase-like_dom"/>
</dbReference>
<dbReference type="SUPFAM" id="SSF81606">
    <property type="entry name" value="PP2C-like"/>
    <property type="match status" value="1"/>
</dbReference>